<proteinExistence type="predicted"/>
<dbReference type="InterPro" id="IPR032675">
    <property type="entry name" value="LRR_dom_sf"/>
</dbReference>
<evidence type="ECO:0000256" key="7">
    <source>
        <dbReference type="ARBA" id="ARBA00023136"/>
    </source>
</evidence>
<protein>
    <submittedName>
        <fullName evidence="12">Leucine-rich repeat protein kinase family protein</fullName>
    </submittedName>
</protein>
<evidence type="ECO:0000256" key="8">
    <source>
        <dbReference type="SAM" id="MobiDB-lite"/>
    </source>
</evidence>
<accession>A0AAV8HAR1</accession>
<evidence type="ECO:0000256" key="1">
    <source>
        <dbReference type="ARBA" id="ARBA00004370"/>
    </source>
</evidence>
<feature type="chain" id="PRO_5043843694" evidence="10">
    <location>
        <begin position="22"/>
        <end position="677"/>
    </location>
</feature>
<dbReference type="PANTHER" id="PTHR48007:SF37">
    <property type="entry name" value="LEUCINE-RICH REPEAT PROTEIN KINASE FAMILY PROTEIN"/>
    <property type="match status" value="1"/>
</dbReference>
<keyword evidence="12" id="KW-0808">Transferase</keyword>
<dbReference type="InterPro" id="IPR011009">
    <property type="entry name" value="Kinase-like_dom_sf"/>
</dbReference>
<evidence type="ECO:0000256" key="3">
    <source>
        <dbReference type="ARBA" id="ARBA00022692"/>
    </source>
</evidence>
<dbReference type="Gene3D" id="3.80.10.10">
    <property type="entry name" value="Ribonuclease Inhibitor"/>
    <property type="match status" value="2"/>
</dbReference>
<keyword evidence="5" id="KW-0677">Repeat</keyword>
<evidence type="ECO:0000259" key="11">
    <source>
        <dbReference type="PROSITE" id="PS50011"/>
    </source>
</evidence>
<evidence type="ECO:0000256" key="6">
    <source>
        <dbReference type="ARBA" id="ARBA00022989"/>
    </source>
</evidence>
<organism evidence="12 13">
    <name type="scientific">Rhynchospora pubera</name>
    <dbReference type="NCBI Taxonomy" id="906938"/>
    <lineage>
        <taxon>Eukaryota</taxon>
        <taxon>Viridiplantae</taxon>
        <taxon>Streptophyta</taxon>
        <taxon>Embryophyta</taxon>
        <taxon>Tracheophyta</taxon>
        <taxon>Spermatophyta</taxon>
        <taxon>Magnoliopsida</taxon>
        <taxon>Liliopsida</taxon>
        <taxon>Poales</taxon>
        <taxon>Cyperaceae</taxon>
        <taxon>Cyperoideae</taxon>
        <taxon>Rhynchosporeae</taxon>
        <taxon>Rhynchospora</taxon>
    </lineage>
</organism>
<dbReference type="SUPFAM" id="SSF56112">
    <property type="entry name" value="Protein kinase-like (PK-like)"/>
    <property type="match status" value="1"/>
</dbReference>
<gene>
    <name evidence="12" type="ORF">LUZ62_026355</name>
</gene>
<name>A0AAV8HAR1_9POAL</name>
<dbReference type="PROSITE" id="PS50011">
    <property type="entry name" value="PROTEIN_KINASE_DOM"/>
    <property type="match status" value="1"/>
</dbReference>
<keyword evidence="6 9" id="KW-1133">Transmembrane helix</keyword>
<keyword evidence="13" id="KW-1185">Reference proteome</keyword>
<evidence type="ECO:0000256" key="4">
    <source>
        <dbReference type="ARBA" id="ARBA00022729"/>
    </source>
</evidence>
<evidence type="ECO:0000313" key="12">
    <source>
        <dbReference type="EMBL" id="KAJ4813789.1"/>
    </source>
</evidence>
<keyword evidence="3 9" id="KW-0812">Transmembrane</keyword>
<evidence type="ECO:0000256" key="10">
    <source>
        <dbReference type="SAM" id="SignalP"/>
    </source>
</evidence>
<comment type="caution">
    <text evidence="12">The sequence shown here is derived from an EMBL/GenBank/DDBJ whole genome shotgun (WGS) entry which is preliminary data.</text>
</comment>
<dbReference type="Pfam" id="PF08263">
    <property type="entry name" value="LRRNT_2"/>
    <property type="match status" value="1"/>
</dbReference>
<dbReference type="PANTHER" id="PTHR48007">
    <property type="entry name" value="LEUCINE-RICH REPEAT RECEPTOR-LIKE PROTEIN KINASE PXC1"/>
    <property type="match status" value="1"/>
</dbReference>
<evidence type="ECO:0000256" key="2">
    <source>
        <dbReference type="ARBA" id="ARBA00022614"/>
    </source>
</evidence>
<dbReference type="GO" id="GO:0004672">
    <property type="term" value="F:protein kinase activity"/>
    <property type="evidence" value="ECO:0007669"/>
    <property type="project" value="InterPro"/>
</dbReference>
<dbReference type="Gene3D" id="1.10.510.10">
    <property type="entry name" value="Transferase(Phosphotransferase) domain 1"/>
    <property type="match status" value="1"/>
</dbReference>
<reference evidence="12" key="1">
    <citation type="submission" date="2022-08" db="EMBL/GenBank/DDBJ databases">
        <authorList>
            <person name="Marques A."/>
        </authorList>
    </citation>
    <scope>NUCLEOTIDE SEQUENCE</scope>
    <source>
        <strain evidence="12">RhyPub2mFocal</strain>
        <tissue evidence="12">Leaves</tissue>
    </source>
</reference>
<dbReference type="Pfam" id="PF00069">
    <property type="entry name" value="Pkinase"/>
    <property type="match status" value="1"/>
</dbReference>
<dbReference type="SUPFAM" id="SSF52058">
    <property type="entry name" value="L domain-like"/>
    <property type="match status" value="1"/>
</dbReference>
<dbReference type="FunFam" id="3.80.10.10:FF:000400">
    <property type="entry name" value="Nuclear pore complex protein NUP107"/>
    <property type="match status" value="1"/>
</dbReference>
<dbReference type="GO" id="GO:0005524">
    <property type="term" value="F:ATP binding"/>
    <property type="evidence" value="ECO:0007669"/>
    <property type="project" value="InterPro"/>
</dbReference>
<feature type="region of interest" description="Disordered" evidence="8">
    <location>
        <begin position="328"/>
        <end position="353"/>
    </location>
</feature>
<dbReference type="InterPro" id="IPR001611">
    <property type="entry name" value="Leu-rich_rpt"/>
</dbReference>
<dbReference type="InterPro" id="IPR046959">
    <property type="entry name" value="PRK1-6/SRF4-like"/>
</dbReference>
<dbReference type="InterPro" id="IPR013210">
    <property type="entry name" value="LRR_N_plant-typ"/>
</dbReference>
<keyword evidence="12" id="KW-0418">Kinase</keyword>
<dbReference type="Pfam" id="PF00560">
    <property type="entry name" value="LRR_1"/>
    <property type="match status" value="2"/>
</dbReference>
<feature type="domain" description="Protein kinase" evidence="11">
    <location>
        <begin position="397"/>
        <end position="659"/>
    </location>
</feature>
<dbReference type="InterPro" id="IPR000719">
    <property type="entry name" value="Prot_kinase_dom"/>
</dbReference>
<sequence length="677" mass="73291">MSSSFSSFLLFVLLCSGSGSGGGSSASTTPTASIPPDSSASSDASALVSFKSSADPSNSIPLLFSPNISFCRWPGVACSPARPFRVTRLVLESLALNGTFAPSSLARLDQLRILSLNFNSLAGPVPDLSALTNLKALFLAHNRFSGPFPASLLSLHRLRTLDLSHNFFTGSLPLPLTRLPRLLVLQLDSNAFTGPVPPFNQSSLKSLNMSSNNLTGPVPATALLSSFGSPSFAANPGLCGEVVRRQCTSRIAFFPHPATNAPSPALPPSVNGPRQGFLLSESSATPSRSPHKRAIIAIGFMSATIFLIGFLTLVLALRKIKRHKLTGHGKIHTPEKSANGSEQTTTDDHEEPTAAMIMEIPEDKDREKDKAKNLGKSGCLTFCAGEAPGYNLEQLMKASAEMLGRGSVGATYKAVLDTRLILCVKRLDAGRIGLAGKEDFERHMEAVGRLRHPNLVPLRAYFHAKEERLLVYDYQPNGSLFSLLHGSKSSRAKPLHWTSCLKIAEDVAQGLSYIHQASRLVHGNIKSSNVILGPDFEACLADCCLSFLLDEQFFETDGESRFYRAPEARESNRRLTPRSDIYAYGVLLLELLTGKSPLDHQDLVSRDLPAWVRSVREEGESVHDERLTMIVDIAAACIQLSPESRPTAWQVLKMIQEVKEAEAGDEDDDSDLSTSNP</sequence>
<dbReference type="Gene3D" id="3.30.200.20">
    <property type="entry name" value="Phosphorylase Kinase, domain 1"/>
    <property type="match status" value="1"/>
</dbReference>
<dbReference type="Proteomes" id="UP001140206">
    <property type="component" value="Chromosome 1"/>
</dbReference>
<dbReference type="GO" id="GO:0016020">
    <property type="term" value="C:membrane"/>
    <property type="evidence" value="ECO:0007669"/>
    <property type="project" value="UniProtKB-SubCell"/>
</dbReference>
<keyword evidence="4 10" id="KW-0732">Signal</keyword>
<comment type="subcellular location">
    <subcellularLocation>
        <location evidence="1">Membrane</location>
    </subcellularLocation>
</comment>
<dbReference type="AlphaFoldDB" id="A0AAV8HAR1"/>
<evidence type="ECO:0000256" key="5">
    <source>
        <dbReference type="ARBA" id="ARBA00022737"/>
    </source>
</evidence>
<evidence type="ECO:0000256" key="9">
    <source>
        <dbReference type="SAM" id="Phobius"/>
    </source>
</evidence>
<keyword evidence="7 9" id="KW-0472">Membrane</keyword>
<dbReference type="EMBL" id="JAMFTS010000001">
    <property type="protein sequence ID" value="KAJ4813789.1"/>
    <property type="molecule type" value="Genomic_DNA"/>
</dbReference>
<feature type="signal peptide" evidence="10">
    <location>
        <begin position="1"/>
        <end position="21"/>
    </location>
</feature>
<feature type="transmembrane region" description="Helical" evidence="9">
    <location>
        <begin position="294"/>
        <end position="317"/>
    </location>
</feature>
<keyword evidence="2" id="KW-0433">Leucine-rich repeat</keyword>
<evidence type="ECO:0000313" key="13">
    <source>
        <dbReference type="Proteomes" id="UP001140206"/>
    </source>
</evidence>